<evidence type="ECO:0000313" key="3">
    <source>
        <dbReference type="EMBL" id="KAF3441556.1"/>
    </source>
</evidence>
<feature type="region of interest" description="Disordered" evidence="1">
    <location>
        <begin position="1"/>
        <end position="30"/>
    </location>
</feature>
<gene>
    <name evidence="3" type="ORF">FNV43_RR15470</name>
</gene>
<name>A0A8K0E7F1_9ROSA</name>
<protein>
    <recommendedName>
        <fullName evidence="2">Transposase (putative) gypsy type domain-containing protein</fullName>
    </recommendedName>
</protein>
<organism evidence="3 4">
    <name type="scientific">Rhamnella rubrinervis</name>
    <dbReference type="NCBI Taxonomy" id="2594499"/>
    <lineage>
        <taxon>Eukaryota</taxon>
        <taxon>Viridiplantae</taxon>
        <taxon>Streptophyta</taxon>
        <taxon>Embryophyta</taxon>
        <taxon>Tracheophyta</taxon>
        <taxon>Spermatophyta</taxon>
        <taxon>Magnoliopsida</taxon>
        <taxon>eudicotyledons</taxon>
        <taxon>Gunneridae</taxon>
        <taxon>Pentapetalae</taxon>
        <taxon>rosids</taxon>
        <taxon>fabids</taxon>
        <taxon>Rosales</taxon>
        <taxon>Rhamnaceae</taxon>
        <taxon>rhamnoid group</taxon>
        <taxon>Rhamneae</taxon>
        <taxon>Rhamnella</taxon>
    </lineage>
</organism>
<dbReference type="Proteomes" id="UP000796880">
    <property type="component" value="Unassembled WGS sequence"/>
</dbReference>
<feature type="compositionally biased region" description="Polar residues" evidence="1">
    <location>
        <begin position="18"/>
        <end position="30"/>
    </location>
</feature>
<evidence type="ECO:0000256" key="1">
    <source>
        <dbReference type="SAM" id="MobiDB-lite"/>
    </source>
</evidence>
<reference evidence="3" key="1">
    <citation type="submission" date="2020-03" db="EMBL/GenBank/DDBJ databases">
        <title>A high-quality chromosome-level genome assembly of a woody plant with both climbing and erect habits, Rhamnella rubrinervis.</title>
        <authorList>
            <person name="Lu Z."/>
            <person name="Yang Y."/>
            <person name="Zhu X."/>
            <person name="Sun Y."/>
        </authorList>
    </citation>
    <scope>NUCLEOTIDE SEQUENCE</scope>
    <source>
        <strain evidence="3">BYM</strain>
        <tissue evidence="3">Leaf</tissue>
    </source>
</reference>
<dbReference type="InterPro" id="IPR007321">
    <property type="entry name" value="Transposase_28"/>
</dbReference>
<dbReference type="OrthoDB" id="1750920at2759"/>
<dbReference type="EMBL" id="VOIH02000007">
    <property type="protein sequence ID" value="KAF3441556.1"/>
    <property type="molecule type" value="Genomic_DNA"/>
</dbReference>
<sequence>MSSEESRTGAEPYLVYSDPSSESTPPLSPASSYVWVVEPNQVAEQNLAPYVEPNTRKDDPKEHRPKFLIQHPVLIKTDIPSIFKPEDMPYLKERYCFPNNVVLSAPREREKADSVRDGWVCFYKIAFKLGLRLPFHRIINMVLNYSNLAPGQLMPNRWRYILGLIVLSERYGQTIDMPIFLHFFYLKPCKESRHAFYAR</sequence>
<evidence type="ECO:0000259" key="2">
    <source>
        <dbReference type="Pfam" id="PF04195"/>
    </source>
</evidence>
<keyword evidence="4" id="KW-1185">Reference proteome</keyword>
<evidence type="ECO:0000313" key="4">
    <source>
        <dbReference type="Proteomes" id="UP000796880"/>
    </source>
</evidence>
<comment type="caution">
    <text evidence="3">The sequence shown here is derived from an EMBL/GenBank/DDBJ whole genome shotgun (WGS) entry which is preliminary data.</text>
</comment>
<dbReference type="AlphaFoldDB" id="A0A8K0E7F1"/>
<feature type="domain" description="Transposase (putative) gypsy type" evidence="2">
    <location>
        <begin position="120"/>
        <end position="187"/>
    </location>
</feature>
<accession>A0A8K0E7F1</accession>
<dbReference type="Pfam" id="PF04195">
    <property type="entry name" value="Transposase_28"/>
    <property type="match status" value="1"/>
</dbReference>
<proteinExistence type="predicted"/>